<dbReference type="CDD" id="cd03801">
    <property type="entry name" value="GT4_PimA-like"/>
    <property type="match status" value="1"/>
</dbReference>
<evidence type="ECO:0000313" key="4">
    <source>
        <dbReference type="Proteomes" id="UP000318102"/>
    </source>
</evidence>
<proteinExistence type="predicted"/>
<feature type="domain" description="Glycosyl transferase family 1" evidence="2">
    <location>
        <begin position="340"/>
        <end position="458"/>
    </location>
</feature>
<evidence type="ECO:0000259" key="2">
    <source>
        <dbReference type="Pfam" id="PF00534"/>
    </source>
</evidence>
<feature type="region of interest" description="Disordered" evidence="1">
    <location>
        <begin position="26"/>
        <end position="98"/>
    </location>
</feature>
<dbReference type="Proteomes" id="UP000318102">
    <property type="component" value="Unassembled WGS sequence"/>
</dbReference>
<gene>
    <name evidence="3" type="ORF">FPZ44_02970</name>
</gene>
<dbReference type="SUPFAM" id="SSF53756">
    <property type="entry name" value="UDP-Glycosyltransferase/glycogen phosphorylase"/>
    <property type="match status" value="1"/>
</dbReference>
<organism evidence="3 4">
    <name type="scientific">Paenibacillus agilis</name>
    <dbReference type="NCBI Taxonomy" id="3020863"/>
    <lineage>
        <taxon>Bacteria</taxon>
        <taxon>Bacillati</taxon>
        <taxon>Bacillota</taxon>
        <taxon>Bacilli</taxon>
        <taxon>Bacillales</taxon>
        <taxon>Paenibacillaceae</taxon>
        <taxon>Paenibacillus</taxon>
    </lineage>
</organism>
<feature type="compositionally biased region" description="Basic residues" evidence="1">
    <location>
        <begin position="37"/>
        <end position="57"/>
    </location>
</feature>
<dbReference type="EMBL" id="VNJK01000001">
    <property type="protein sequence ID" value="TVX92108.1"/>
    <property type="molecule type" value="Genomic_DNA"/>
</dbReference>
<dbReference type="OrthoDB" id="440232at2"/>
<dbReference type="PANTHER" id="PTHR46656:SF3">
    <property type="entry name" value="PUTATIVE-RELATED"/>
    <property type="match status" value="1"/>
</dbReference>
<keyword evidence="4" id="KW-1185">Reference proteome</keyword>
<comment type="caution">
    <text evidence="3">The sequence shown here is derived from an EMBL/GenBank/DDBJ whole genome shotgun (WGS) entry which is preliminary data.</text>
</comment>
<dbReference type="Pfam" id="PF00534">
    <property type="entry name" value="Glycos_transf_1"/>
    <property type="match status" value="1"/>
</dbReference>
<protein>
    <submittedName>
        <fullName evidence="3">Glycosyltransferase family 4 protein</fullName>
    </submittedName>
</protein>
<dbReference type="InterPro" id="IPR001296">
    <property type="entry name" value="Glyco_trans_1"/>
</dbReference>
<dbReference type="PANTHER" id="PTHR46656">
    <property type="entry name" value="PUTATIVE-RELATED"/>
    <property type="match status" value="1"/>
</dbReference>
<dbReference type="Gene3D" id="3.40.50.2000">
    <property type="entry name" value="Glycogen Phosphorylase B"/>
    <property type="match status" value="1"/>
</dbReference>
<name>A0A559IWU7_9BACL</name>
<feature type="region of interest" description="Disordered" evidence="1">
    <location>
        <begin position="126"/>
        <end position="149"/>
    </location>
</feature>
<accession>A0A559IWU7</accession>
<dbReference type="AlphaFoldDB" id="A0A559IWU7"/>
<reference evidence="3 4" key="1">
    <citation type="submission" date="2019-07" db="EMBL/GenBank/DDBJ databases">
        <authorList>
            <person name="Kim J."/>
        </authorList>
    </citation>
    <scope>NUCLEOTIDE SEQUENCE [LARGE SCALE GENOMIC DNA]</scope>
    <source>
        <strain evidence="3 4">N4</strain>
    </source>
</reference>
<feature type="compositionally biased region" description="Low complexity" evidence="1">
    <location>
        <begin position="60"/>
        <end position="70"/>
    </location>
</feature>
<evidence type="ECO:0000313" key="3">
    <source>
        <dbReference type="EMBL" id="TVX92108.1"/>
    </source>
</evidence>
<sequence length="534" mass="59877">MASRCCSNKITPGTVKLILQRKGDCYPMKTDTQHTTRSTKSRKSTGASQRRKRKLKGKFTSTQSRSRSSSKLTARRKQERKAKKARHTKRSKQRTRVRRYVSSAFNELRAVKALDREKKSKLHALHADAPPLPSPSIGEGAPLPLPNDSFLHEPVSLPEQELPQPAKQVLGVNLFGFCYAEMGIGQALRLGAMACSEAGVPTTLHNYPLLKTTRQQDYSLLGKLAEAPKYGVNLVYFNPDILEQVISYFSQDTFTSKYTIGYWHWELPVAPPEFDAAFKYVNEIWVPSEFVRAAIAERSPVPVYTMPHGIVTEPLSPYNRSSFGIPEDHTVFLTMFDTYSITERKNPAAVIHAFNSAFQYDEKVHLVIKGLCPENGNESYQQLEQLIKGHPQITLLTEPLSRQETLSLIACSDAYVSLHRAEGFGLCCAEAMMLGKPVIATNWSGNTEYMTADNSYLVPFSLTAITNNYGPYTAGQMWAEPSVVEAARYMRTIHDLPQTARVIGTKAQTDMQQHHSLSAAGNRMRQRLEQIIQS</sequence>
<evidence type="ECO:0000256" key="1">
    <source>
        <dbReference type="SAM" id="MobiDB-lite"/>
    </source>
</evidence>
<dbReference type="GO" id="GO:0016757">
    <property type="term" value="F:glycosyltransferase activity"/>
    <property type="evidence" value="ECO:0007669"/>
    <property type="project" value="InterPro"/>
</dbReference>
<feature type="compositionally biased region" description="Basic residues" evidence="1">
    <location>
        <begin position="73"/>
        <end position="98"/>
    </location>
</feature>